<dbReference type="InterPro" id="IPR056924">
    <property type="entry name" value="SH3_Tf2-1"/>
</dbReference>
<dbReference type="EMBL" id="SSTE01003912">
    <property type="protein sequence ID" value="KAA0062882.1"/>
    <property type="molecule type" value="Genomic_DNA"/>
</dbReference>
<evidence type="ECO:0000256" key="4">
    <source>
        <dbReference type="ARBA" id="ARBA00022722"/>
    </source>
</evidence>
<dbReference type="Pfam" id="PF08597">
    <property type="entry name" value="eIF3_subunit"/>
    <property type="match status" value="1"/>
</dbReference>
<dbReference type="InterPro" id="IPR013906">
    <property type="entry name" value="eIF3j"/>
</dbReference>
<dbReference type="Pfam" id="PF17919">
    <property type="entry name" value="RT_RNaseH_2"/>
    <property type="match status" value="1"/>
</dbReference>
<dbReference type="Gene3D" id="3.30.420.10">
    <property type="entry name" value="Ribonuclease H-like superfamily/Ribonuclease H"/>
    <property type="match status" value="1"/>
</dbReference>
<dbReference type="GO" id="GO:0003677">
    <property type="term" value="F:DNA binding"/>
    <property type="evidence" value="ECO:0007669"/>
    <property type="project" value="UniProtKB-KW"/>
</dbReference>
<keyword evidence="8" id="KW-0378">Hydrolase</keyword>
<dbReference type="SUPFAM" id="SSF50630">
    <property type="entry name" value="Acid proteases"/>
    <property type="match status" value="1"/>
</dbReference>
<keyword evidence="11" id="KW-0695">RNA-directed DNA polymerase</keyword>
<accession>A0A5A7V3R8</accession>
<dbReference type="GO" id="GO:0046872">
    <property type="term" value="F:metal ion binding"/>
    <property type="evidence" value="ECO:0007669"/>
    <property type="project" value="UniProtKB-KW"/>
</dbReference>
<keyword evidence="1" id="KW-0645">Protease</keyword>
<dbReference type="SUPFAM" id="SSF56672">
    <property type="entry name" value="DNA/RNA polymerases"/>
    <property type="match status" value="1"/>
</dbReference>
<dbReference type="SUPFAM" id="SSF53098">
    <property type="entry name" value="Ribonuclease H-like"/>
    <property type="match status" value="1"/>
</dbReference>
<keyword evidence="5" id="KW-0479">Metal-binding</keyword>
<dbReference type="Pfam" id="PF08284">
    <property type="entry name" value="RVP_2"/>
    <property type="match status" value="1"/>
</dbReference>
<dbReference type="Gene3D" id="3.10.20.370">
    <property type="match status" value="1"/>
</dbReference>
<evidence type="ECO:0000256" key="1">
    <source>
        <dbReference type="ARBA" id="ARBA00022670"/>
    </source>
</evidence>
<evidence type="ECO:0000313" key="19">
    <source>
        <dbReference type="Proteomes" id="UP000321393"/>
    </source>
</evidence>
<dbReference type="InterPro" id="IPR016197">
    <property type="entry name" value="Chromo-like_dom_sf"/>
</dbReference>
<evidence type="ECO:0000256" key="8">
    <source>
        <dbReference type="ARBA" id="ARBA00022801"/>
    </source>
</evidence>
<keyword evidence="13" id="KW-0238">DNA-binding</keyword>
<dbReference type="Gene3D" id="1.10.340.70">
    <property type="match status" value="1"/>
</dbReference>
<dbReference type="FunFam" id="1.10.340.70:FF:000001">
    <property type="entry name" value="Retrovirus-related Pol polyprotein from transposon gypsy-like Protein"/>
    <property type="match status" value="1"/>
</dbReference>
<dbReference type="Gene3D" id="1.10.246.60">
    <property type="entry name" value="Eukaryotic translation initiation factor 3 like domains"/>
    <property type="match status" value="1"/>
</dbReference>
<evidence type="ECO:0000256" key="10">
    <source>
        <dbReference type="ARBA" id="ARBA00022908"/>
    </source>
</evidence>
<dbReference type="OrthoDB" id="20381at2759"/>
<dbReference type="InterPro" id="IPR001584">
    <property type="entry name" value="Integrase_cat-core"/>
</dbReference>
<dbReference type="GO" id="GO:0005852">
    <property type="term" value="C:eukaryotic translation initiation factor 3 complex"/>
    <property type="evidence" value="ECO:0007669"/>
    <property type="project" value="InterPro"/>
</dbReference>
<keyword evidence="4" id="KW-0540">Nuclease</keyword>
<keyword evidence="6" id="KW-0064">Aspartyl protease</keyword>
<dbReference type="PANTHER" id="PTHR37984:SF5">
    <property type="entry name" value="PROTEIN NYNRIN-LIKE"/>
    <property type="match status" value="1"/>
</dbReference>
<dbReference type="Gene3D" id="2.40.70.10">
    <property type="entry name" value="Acid Proteases"/>
    <property type="match status" value="1"/>
</dbReference>
<dbReference type="Gene3D" id="3.30.70.270">
    <property type="match status" value="1"/>
</dbReference>
<keyword evidence="7" id="KW-0255">Endonuclease</keyword>
<organism evidence="18 19">
    <name type="scientific">Cucumis melo var. makuwa</name>
    <name type="common">Oriental melon</name>
    <dbReference type="NCBI Taxonomy" id="1194695"/>
    <lineage>
        <taxon>Eukaryota</taxon>
        <taxon>Viridiplantae</taxon>
        <taxon>Streptophyta</taxon>
        <taxon>Embryophyta</taxon>
        <taxon>Tracheophyta</taxon>
        <taxon>Spermatophyta</taxon>
        <taxon>Magnoliopsida</taxon>
        <taxon>eudicotyledons</taxon>
        <taxon>Gunneridae</taxon>
        <taxon>Pentapetalae</taxon>
        <taxon>rosids</taxon>
        <taxon>fabids</taxon>
        <taxon>Cucurbitales</taxon>
        <taxon>Cucurbitaceae</taxon>
        <taxon>Benincaseae</taxon>
        <taxon>Cucumis</taxon>
    </lineage>
</organism>
<dbReference type="SUPFAM" id="SSF54160">
    <property type="entry name" value="Chromo domain-like"/>
    <property type="match status" value="1"/>
</dbReference>
<evidence type="ECO:0000259" key="16">
    <source>
        <dbReference type="PROSITE" id="PS50013"/>
    </source>
</evidence>
<evidence type="ECO:0000256" key="15">
    <source>
        <dbReference type="ARBA" id="ARBA00023268"/>
    </source>
</evidence>
<dbReference type="GO" id="GO:0004519">
    <property type="term" value="F:endonuclease activity"/>
    <property type="evidence" value="ECO:0007669"/>
    <property type="project" value="UniProtKB-KW"/>
</dbReference>
<dbReference type="InterPro" id="IPR043128">
    <property type="entry name" value="Rev_trsase/Diguanyl_cyclase"/>
</dbReference>
<dbReference type="GO" id="GO:0004190">
    <property type="term" value="F:aspartic-type endopeptidase activity"/>
    <property type="evidence" value="ECO:0007669"/>
    <property type="project" value="UniProtKB-KW"/>
</dbReference>
<evidence type="ECO:0000256" key="6">
    <source>
        <dbReference type="ARBA" id="ARBA00022750"/>
    </source>
</evidence>
<name>A0A5A7V3R8_CUCMM</name>
<feature type="domain" description="Chromo" evidence="16">
    <location>
        <begin position="1033"/>
        <end position="1078"/>
    </location>
</feature>
<dbReference type="InterPro" id="IPR050951">
    <property type="entry name" value="Retrovirus_Pol_polyprotein"/>
</dbReference>
<dbReference type="InterPro" id="IPR036397">
    <property type="entry name" value="RNaseH_sf"/>
</dbReference>
<comment type="caution">
    <text evidence="18">The sequence shown here is derived from an EMBL/GenBank/DDBJ whole genome shotgun (WGS) entry which is preliminary data.</text>
</comment>
<keyword evidence="14" id="KW-0233">DNA recombination</keyword>
<evidence type="ECO:0000256" key="2">
    <source>
        <dbReference type="ARBA" id="ARBA00022679"/>
    </source>
</evidence>
<dbReference type="PROSITE" id="PS50013">
    <property type="entry name" value="CHROMO_2"/>
    <property type="match status" value="1"/>
</dbReference>
<dbReference type="GO" id="GO:0015074">
    <property type="term" value="P:DNA integration"/>
    <property type="evidence" value="ECO:0007669"/>
    <property type="project" value="UniProtKB-KW"/>
</dbReference>
<protein>
    <submittedName>
        <fullName evidence="18">Transposon Tf2-1 polyprotein isoform X1</fullName>
    </submittedName>
</protein>
<keyword evidence="10" id="KW-0229">DNA integration</keyword>
<keyword evidence="15" id="KW-0511">Multifunctional enzyme</keyword>
<evidence type="ECO:0000256" key="5">
    <source>
        <dbReference type="ARBA" id="ARBA00022723"/>
    </source>
</evidence>
<dbReference type="CDD" id="cd00303">
    <property type="entry name" value="retropepsin_like"/>
    <property type="match status" value="1"/>
</dbReference>
<dbReference type="AlphaFoldDB" id="A0A5A7V3R8"/>
<evidence type="ECO:0000256" key="3">
    <source>
        <dbReference type="ARBA" id="ARBA00022695"/>
    </source>
</evidence>
<evidence type="ECO:0000256" key="9">
    <source>
        <dbReference type="ARBA" id="ARBA00022842"/>
    </source>
</evidence>
<dbReference type="PROSITE" id="PS50994">
    <property type="entry name" value="INTEGRASE"/>
    <property type="match status" value="1"/>
</dbReference>
<dbReference type="InterPro" id="IPR021109">
    <property type="entry name" value="Peptidase_aspartic_dom_sf"/>
</dbReference>
<gene>
    <name evidence="18" type="ORF">E6C27_scaffold4427G00120</name>
</gene>
<evidence type="ECO:0000256" key="7">
    <source>
        <dbReference type="ARBA" id="ARBA00022759"/>
    </source>
</evidence>
<dbReference type="Gene3D" id="2.40.50.40">
    <property type="match status" value="1"/>
</dbReference>
<feature type="domain" description="Integrase catalytic" evidence="17">
    <location>
        <begin position="762"/>
        <end position="889"/>
    </location>
</feature>
<sequence length="1228" mass="141418">MRTITLRSSNNAEIRKDTNSRRLPDAEFQARKEKGFCFRCNEKYSADHRCKMKELGKLKMFVVKKEGEEYEIIEENTTEEKTLAPPQVEEKQKTFAELSLNSVVGLNDPGTMKVKGKIQEKEVIILIDCGATHNFISEKLVESLQLPVKETAHYDVILGSGRAVQGKGICENVEIQLTNWKVKEEFLPLELGGVDVVLGMQWLHSLGITVVDWKNLTLTFYSEGKQISIKGDPSLTKLRISLKSMIKTWVEQDEGFLIECRAVQVHKENERINTATTTSEDEPLQNMLKQFEDIFDWPKKLSPRRGIEHQIHLKEGTNPINVRPYRYGFQQKAEMERLVEEMLTSGIIRPSNSPFSSLVLLVKKKDGSWRFCVDYRAVNNATIPDKLPIPVAEELFDELNGATCNFGQKKVEYLRHIVSGEGVEVDFEKIKAVADWPCPTNIREIRGFLGLTGYYRRFVQHYGSIAAPLTQLLKKGGFKWNEDAEESFRKLKSAMMSLPTLALPNFTLLFEIETDASGFGVGAVLIQSKRPIAFYSHTLSMRDRARPVYERELMAVVLSVQRWRPYLLGAKFVVKTDQKSLKFLLEQRVIQPQYQKWLSKLLGYSFVVVYKPGLENKAADALSRRPPDIQLNSISVPYLLDLETIKEEVEKDEKLKKIVANLSKEDETQTSKFTLKNGLLHYKNRLVISKASSLIPVILNTFHDSVVGGHSGFLRTYKRLASELYWEGMKSDVKKHCESCITCQRNKSLALSPAGLLMPLEIPHQIWSDISMDFIDGLPKAKGWNVILVFDWTASLLPLSPTETVFLSHFWNELFKMAGTKLKKSTTYHPQTDGQTEVVNRGLETYLRCFCSERPKEWILWLPWAEYWYNTTYQKALGKSPFQVVYGRKPPTLLSYGERRTSNSSIDEQLKERDVALDALREHLLLAQQQMKLYADQKRRHVEFQVDELVLLKIRPYRQTTLRSKRNEKLSSRYFGPYKILERIGEVAYRLELPTDAAIHPVFHVSQLKKFVRQQTNILPTLQNITEKFEWQSQPEEALDYRQDKSGKWEVLIAWKNLPDYEASWEDYDEINQRYPNLHLEDKGNLKGGSNVRPPIKLVEEADYKSTTELFRKKGDEKTLDNFIPKSESDFLEYAELISHKLRPYEKSFHYINLLKDAIRLSMVSLKAADAKDVASSITALANEKLKAEKEANTGKKKSVKKKQLHVEKADDDLIVNTYDDVDDYDFM</sequence>
<dbReference type="GO" id="GO:0006508">
    <property type="term" value="P:proteolysis"/>
    <property type="evidence" value="ECO:0007669"/>
    <property type="project" value="UniProtKB-KW"/>
</dbReference>
<dbReference type="CDD" id="cd09274">
    <property type="entry name" value="RNase_HI_RT_Ty3"/>
    <property type="match status" value="1"/>
</dbReference>
<dbReference type="Pfam" id="PF24626">
    <property type="entry name" value="SH3_Tf2-1"/>
    <property type="match status" value="1"/>
</dbReference>
<dbReference type="InterPro" id="IPR012337">
    <property type="entry name" value="RNaseH-like_sf"/>
</dbReference>
<evidence type="ECO:0000313" key="18">
    <source>
        <dbReference type="EMBL" id="KAA0062882.1"/>
    </source>
</evidence>
<dbReference type="FunFam" id="3.30.70.270:FF:000020">
    <property type="entry name" value="Transposon Tf2-6 polyprotein-like Protein"/>
    <property type="match status" value="1"/>
</dbReference>
<evidence type="ECO:0000259" key="17">
    <source>
        <dbReference type="PROSITE" id="PS50994"/>
    </source>
</evidence>
<evidence type="ECO:0000256" key="12">
    <source>
        <dbReference type="ARBA" id="ARBA00022932"/>
    </source>
</evidence>
<dbReference type="FunFam" id="1.10.246.60:FF:000002">
    <property type="entry name" value="Eukaryotic translation initiation factor 3 subunit J"/>
    <property type="match status" value="1"/>
</dbReference>
<dbReference type="Proteomes" id="UP000321393">
    <property type="component" value="Unassembled WGS sequence"/>
</dbReference>
<keyword evidence="2" id="KW-0808">Transferase</keyword>
<reference evidence="18 19" key="1">
    <citation type="submission" date="2019-08" db="EMBL/GenBank/DDBJ databases">
        <title>Draft genome sequences of two oriental melons (Cucumis melo L. var makuwa).</title>
        <authorList>
            <person name="Kwon S.-Y."/>
        </authorList>
    </citation>
    <scope>NUCLEOTIDE SEQUENCE [LARGE SCALE GENOMIC DNA]</scope>
    <source>
        <strain evidence="19">cv. SW 3</strain>
        <tissue evidence="18">Leaf</tissue>
    </source>
</reference>
<evidence type="ECO:0000256" key="11">
    <source>
        <dbReference type="ARBA" id="ARBA00022918"/>
    </source>
</evidence>
<dbReference type="InterPro" id="IPR023194">
    <property type="entry name" value="eIF3-like_dom_sf"/>
</dbReference>
<dbReference type="GO" id="GO:0003964">
    <property type="term" value="F:RNA-directed DNA polymerase activity"/>
    <property type="evidence" value="ECO:0007669"/>
    <property type="project" value="UniProtKB-KW"/>
</dbReference>
<evidence type="ECO:0000256" key="13">
    <source>
        <dbReference type="ARBA" id="ARBA00023125"/>
    </source>
</evidence>
<dbReference type="InterPro" id="IPR041577">
    <property type="entry name" value="RT_RNaseH_2"/>
</dbReference>
<dbReference type="PANTHER" id="PTHR37984">
    <property type="entry name" value="PROTEIN CBG26694"/>
    <property type="match status" value="1"/>
</dbReference>
<keyword evidence="12" id="KW-0239">DNA-directed DNA polymerase</keyword>
<dbReference type="STRING" id="1194695.A0A5A7V3R8"/>
<keyword evidence="3" id="KW-0548">Nucleotidyltransferase</keyword>
<dbReference type="InterPro" id="IPR041588">
    <property type="entry name" value="Integrase_H2C2"/>
</dbReference>
<dbReference type="GO" id="GO:0006310">
    <property type="term" value="P:DNA recombination"/>
    <property type="evidence" value="ECO:0007669"/>
    <property type="project" value="UniProtKB-KW"/>
</dbReference>
<dbReference type="GO" id="GO:0003743">
    <property type="term" value="F:translation initiation factor activity"/>
    <property type="evidence" value="ECO:0007669"/>
    <property type="project" value="InterPro"/>
</dbReference>
<proteinExistence type="predicted"/>
<evidence type="ECO:0000256" key="14">
    <source>
        <dbReference type="ARBA" id="ARBA00023172"/>
    </source>
</evidence>
<dbReference type="InterPro" id="IPR000953">
    <property type="entry name" value="Chromo/chromo_shadow_dom"/>
</dbReference>
<dbReference type="Gene3D" id="3.10.10.10">
    <property type="entry name" value="HIV Type 1 Reverse Transcriptase, subunit A, domain 1"/>
    <property type="match status" value="1"/>
</dbReference>
<dbReference type="InterPro" id="IPR043502">
    <property type="entry name" value="DNA/RNA_pol_sf"/>
</dbReference>
<dbReference type="Pfam" id="PF17921">
    <property type="entry name" value="Integrase_H2C2"/>
    <property type="match status" value="1"/>
</dbReference>
<keyword evidence="9" id="KW-0460">Magnesium</keyword>
<dbReference type="GO" id="GO:0003887">
    <property type="term" value="F:DNA-directed DNA polymerase activity"/>
    <property type="evidence" value="ECO:0007669"/>
    <property type="project" value="UniProtKB-KW"/>
</dbReference>